<dbReference type="HAMAP" id="MF_00867">
    <property type="entry name" value="KhpB"/>
    <property type="match status" value="1"/>
</dbReference>
<evidence type="ECO:0000256" key="6">
    <source>
        <dbReference type="HAMAP-Rule" id="MF_00867"/>
    </source>
</evidence>
<evidence type="ECO:0000256" key="7">
    <source>
        <dbReference type="SAM" id="MobiDB-lite"/>
    </source>
</evidence>
<accession>A0A1X7MU35</accession>
<comment type="domain">
    <text evidence="6">Has an N-terminal Jag-N domain and 2 RNA-binding domains (KH and R3H).</text>
</comment>
<comment type="caution">
    <text evidence="6">Lacks conserved residue(s) required for the propagation of feature annotation.</text>
</comment>
<dbReference type="Pfam" id="PF14804">
    <property type="entry name" value="Jag_N"/>
    <property type="match status" value="1"/>
</dbReference>
<evidence type="ECO:0000256" key="1">
    <source>
        <dbReference type="ARBA" id="ARBA00022490"/>
    </source>
</evidence>
<dbReference type="CDD" id="cd02414">
    <property type="entry name" value="KH-II_Jag"/>
    <property type="match status" value="1"/>
</dbReference>
<keyword evidence="10" id="KW-1185">Reference proteome</keyword>
<feature type="region of interest" description="Disordered" evidence="7">
    <location>
        <begin position="61"/>
        <end position="85"/>
    </location>
</feature>
<evidence type="ECO:0000313" key="10">
    <source>
        <dbReference type="Proteomes" id="UP000193435"/>
    </source>
</evidence>
<evidence type="ECO:0000259" key="8">
    <source>
        <dbReference type="PROSITE" id="PS51061"/>
    </source>
</evidence>
<dbReference type="Pfam" id="PF01424">
    <property type="entry name" value="R3H"/>
    <property type="match status" value="1"/>
</dbReference>
<comment type="function">
    <text evidence="6">A probable RNA chaperone. Forms a complex with KhpA which binds to cellular RNA and controls its expression. Plays a role in peptidoglycan (PG) homeostasis and cell length regulation.</text>
</comment>
<keyword evidence="4 6" id="KW-0143">Chaperone</keyword>
<dbReference type="CDD" id="cd02644">
    <property type="entry name" value="R3H_jag"/>
    <property type="match status" value="1"/>
</dbReference>
<dbReference type="Proteomes" id="UP000193435">
    <property type="component" value="Unassembled WGS sequence"/>
</dbReference>
<dbReference type="InterPro" id="IPR039247">
    <property type="entry name" value="KhpB"/>
</dbReference>
<dbReference type="GO" id="GO:0009252">
    <property type="term" value="P:peptidoglycan biosynthetic process"/>
    <property type="evidence" value="ECO:0007669"/>
    <property type="project" value="UniProtKB-UniRule"/>
</dbReference>
<dbReference type="PANTHER" id="PTHR35800">
    <property type="entry name" value="PROTEIN JAG"/>
    <property type="match status" value="1"/>
</dbReference>
<dbReference type="SUPFAM" id="SSF82708">
    <property type="entry name" value="R3H domain"/>
    <property type="match status" value="1"/>
</dbReference>
<dbReference type="InterPro" id="IPR001374">
    <property type="entry name" value="R3H_dom"/>
</dbReference>
<dbReference type="InterPro" id="IPR034079">
    <property type="entry name" value="R3H_KhpB"/>
</dbReference>
<evidence type="ECO:0000313" key="9">
    <source>
        <dbReference type="EMBL" id="SMH27463.1"/>
    </source>
</evidence>
<keyword evidence="2 6" id="KW-0694">RNA-binding</keyword>
<dbReference type="InterPro" id="IPR038247">
    <property type="entry name" value="Jag_N_dom_sf"/>
</dbReference>
<evidence type="ECO:0000256" key="4">
    <source>
        <dbReference type="ARBA" id="ARBA00023186"/>
    </source>
</evidence>
<dbReference type="Gene3D" id="3.30.30.80">
    <property type="entry name" value="probable RNA-binding protein from clostridium symbiosum atcc 14940"/>
    <property type="match status" value="1"/>
</dbReference>
<feature type="compositionally biased region" description="Polar residues" evidence="7">
    <location>
        <begin position="69"/>
        <end position="82"/>
    </location>
</feature>
<evidence type="ECO:0000256" key="2">
    <source>
        <dbReference type="ARBA" id="ARBA00022884"/>
    </source>
</evidence>
<dbReference type="Gene3D" id="3.30.1370.50">
    <property type="entry name" value="R3H-like domain"/>
    <property type="match status" value="1"/>
</dbReference>
<comment type="subcellular location">
    <subcellularLocation>
        <location evidence="6">Cytoplasm</location>
    </subcellularLocation>
</comment>
<comment type="subunit">
    <text evidence="6">Forms a complex with KhpA.</text>
</comment>
<dbReference type="InterPro" id="IPR032782">
    <property type="entry name" value="KhpB_N"/>
</dbReference>
<dbReference type="Pfam" id="PF13083">
    <property type="entry name" value="KH_KhpA-B"/>
    <property type="match status" value="1"/>
</dbReference>
<dbReference type="InterPro" id="IPR036867">
    <property type="entry name" value="R3H_dom_sf"/>
</dbReference>
<dbReference type="InterPro" id="IPR015946">
    <property type="entry name" value="KH_dom-like_a/b"/>
</dbReference>
<dbReference type="GO" id="GO:0008360">
    <property type="term" value="P:regulation of cell shape"/>
    <property type="evidence" value="ECO:0007669"/>
    <property type="project" value="UniProtKB-KW"/>
</dbReference>
<dbReference type="GO" id="GO:0003723">
    <property type="term" value="F:RNA binding"/>
    <property type="evidence" value="ECO:0007669"/>
    <property type="project" value="UniProtKB-UniRule"/>
</dbReference>
<keyword evidence="1 6" id="KW-0963">Cytoplasm</keyword>
<gene>
    <name evidence="6" type="primary">khpB</name>
    <name evidence="6" type="synonym">eloR</name>
    <name evidence="9" type="ORF">SAMN04488700_0668</name>
</gene>
<dbReference type="NCBIfam" id="NF041568">
    <property type="entry name" value="Jag_EloR"/>
    <property type="match status" value="1"/>
</dbReference>
<dbReference type="GO" id="GO:0005737">
    <property type="term" value="C:cytoplasm"/>
    <property type="evidence" value="ECO:0007669"/>
    <property type="project" value="UniProtKB-SubCell"/>
</dbReference>
<dbReference type="GO" id="GO:0071555">
    <property type="term" value="P:cell wall organization"/>
    <property type="evidence" value="ECO:0007669"/>
    <property type="project" value="UniProtKB-KW"/>
</dbReference>
<dbReference type="InterPro" id="IPR038008">
    <property type="entry name" value="Jag_KH"/>
</dbReference>
<reference evidence="9 10" key="1">
    <citation type="submission" date="2017-04" db="EMBL/GenBank/DDBJ databases">
        <authorList>
            <person name="Afonso C.L."/>
            <person name="Miller P.J."/>
            <person name="Scott M.A."/>
            <person name="Spackman E."/>
            <person name="Goraichik I."/>
            <person name="Dimitrov K.M."/>
            <person name="Suarez D.L."/>
            <person name="Swayne D.E."/>
        </authorList>
    </citation>
    <scope>NUCLEOTIDE SEQUENCE [LARGE SCALE GENOMIC DNA]</scope>
    <source>
        <strain evidence="9 10">LMG26642</strain>
    </source>
</reference>
<dbReference type="OrthoDB" id="9794483at2"/>
<proteinExistence type="inferred from homology"/>
<dbReference type="STRING" id="1073423.SAMN04488700_0668"/>
<organism evidence="9 10">
    <name type="scientific">Carnobacterium iners</name>
    <dbReference type="NCBI Taxonomy" id="1073423"/>
    <lineage>
        <taxon>Bacteria</taxon>
        <taxon>Bacillati</taxon>
        <taxon>Bacillota</taxon>
        <taxon>Bacilli</taxon>
        <taxon>Lactobacillales</taxon>
        <taxon>Carnobacteriaceae</taxon>
        <taxon>Carnobacterium</taxon>
    </lineage>
</organism>
<protein>
    <recommendedName>
        <fullName evidence="6">RNA-binding protein KhpB</fullName>
    </recommendedName>
    <alternativeName>
        <fullName evidence="6">RNA-binding protein EloR</fullName>
    </alternativeName>
</protein>
<dbReference type="PROSITE" id="PS51061">
    <property type="entry name" value="R3H"/>
    <property type="match status" value="1"/>
</dbReference>
<dbReference type="AlphaFoldDB" id="A0A1X7MU35"/>
<dbReference type="RefSeq" id="WP_085558941.1">
    <property type="nucleotide sequence ID" value="NZ_FOAH01000010.1"/>
</dbReference>
<comment type="similarity">
    <text evidence="6">Belongs to the KhpB RNA-binding protein family.</text>
</comment>
<keyword evidence="5 6" id="KW-0961">Cell wall biogenesis/degradation</keyword>
<keyword evidence="3 6" id="KW-0133">Cell shape</keyword>
<dbReference type="Gene3D" id="3.30.300.20">
    <property type="match status" value="1"/>
</dbReference>
<dbReference type="SMART" id="SM00393">
    <property type="entry name" value="R3H"/>
    <property type="match status" value="1"/>
</dbReference>
<sequence>MDKYTAQAATTAEAIQKGLEILGINKENASIEIVTEGKKGIFGFGKKYAIVIVEKRLVDEEKTNEQKKTSTQGYSETLTGDTTIRARKLEEETDESDMSKNQVVQDDDKALQLVSDYLVDISSKMGIETTVTTDVNLSDRQVVFHIHTENAGLMIGKHGRILNALQSLAQVLLYQQAKTKFTVIVNVGDYRERREASLKNVAERTADKVVRTNLPVFLEPMPAFERKQIHFYLSKNKRVTTHSEGNEPHRYLVVEPLK</sequence>
<dbReference type="EMBL" id="FXBJ01000002">
    <property type="protein sequence ID" value="SMH27463.1"/>
    <property type="molecule type" value="Genomic_DNA"/>
</dbReference>
<evidence type="ECO:0000256" key="3">
    <source>
        <dbReference type="ARBA" id="ARBA00022960"/>
    </source>
</evidence>
<feature type="domain" description="R3H" evidence="8">
    <location>
        <begin position="192"/>
        <end position="258"/>
    </location>
</feature>
<name>A0A1X7MU35_9LACT</name>
<dbReference type="SMART" id="SM01245">
    <property type="entry name" value="Jag_N"/>
    <property type="match status" value="1"/>
</dbReference>
<evidence type="ECO:0000256" key="5">
    <source>
        <dbReference type="ARBA" id="ARBA00023316"/>
    </source>
</evidence>
<dbReference type="PANTHER" id="PTHR35800:SF1">
    <property type="entry name" value="RNA-BINDING PROTEIN KHPB"/>
    <property type="match status" value="1"/>
</dbReference>